<accession>A0AAD7J362</accession>
<gene>
    <name evidence="1" type="ORF">DFH07DRAFT_491329</name>
</gene>
<dbReference type="AlphaFoldDB" id="A0AAD7J362"/>
<dbReference type="InterPro" id="IPR032675">
    <property type="entry name" value="LRR_dom_sf"/>
</dbReference>
<proteinExistence type="predicted"/>
<dbReference type="EMBL" id="JARJLG010000064">
    <property type="protein sequence ID" value="KAJ7755334.1"/>
    <property type="molecule type" value="Genomic_DNA"/>
</dbReference>
<organism evidence="1 2">
    <name type="scientific">Mycena maculata</name>
    <dbReference type="NCBI Taxonomy" id="230809"/>
    <lineage>
        <taxon>Eukaryota</taxon>
        <taxon>Fungi</taxon>
        <taxon>Dikarya</taxon>
        <taxon>Basidiomycota</taxon>
        <taxon>Agaricomycotina</taxon>
        <taxon>Agaricomycetes</taxon>
        <taxon>Agaricomycetidae</taxon>
        <taxon>Agaricales</taxon>
        <taxon>Marasmiineae</taxon>
        <taxon>Mycenaceae</taxon>
        <taxon>Mycena</taxon>
    </lineage>
</organism>
<keyword evidence="2" id="KW-1185">Reference proteome</keyword>
<dbReference type="Gene3D" id="3.80.10.10">
    <property type="entry name" value="Ribonuclease Inhibitor"/>
    <property type="match status" value="1"/>
</dbReference>
<reference evidence="1" key="1">
    <citation type="submission" date="2023-03" db="EMBL/GenBank/DDBJ databases">
        <title>Massive genome expansion in bonnet fungi (Mycena s.s.) driven by repeated elements and novel gene families across ecological guilds.</title>
        <authorList>
            <consortium name="Lawrence Berkeley National Laboratory"/>
            <person name="Harder C.B."/>
            <person name="Miyauchi S."/>
            <person name="Viragh M."/>
            <person name="Kuo A."/>
            <person name="Thoen E."/>
            <person name="Andreopoulos B."/>
            <person name="Lu D."/>
            <person name="Skrede I."/>
            <person name="Drula E."/>
            <person name="Henrissat B."/>
            <person name="Morin E."/>
            <person name="Kohler A."/>
            <person name="Barry K."/>
            <person name="LaButti K."/>
            <person name="Morin E."/>
            <person name="Salamov A."/>
            <person name="Lipzen A."/>
            <person name="Mereny Z."/>
            <person name="Hegedus B."/>
            <person name="Baldrian P."/>
            <person name="Stursova M."/>
            <person name="Weitz H."/>
            <person name="Taylor A."/>
            <person name="Grigoriev I.V."/>
            <person name="Nagy L.G."/>
            <person name="Martin F."/>
            <person name="Kauserud H."/>
        </authorList>
    </citation>
    <scope>NUCLEOTIDE SEQUENCE</scope>
    <source>
        <strain evidence="1">CBHHK188m</strain>
    </source>
</reference>
<evidence type="ECO:0000313" key="2">
    <source>
        <dbReference type="Proteomes" id="UP001215280"/>
    </source>
</evidence>
<evidence type="ECO:0000313" key="1">
    <source>
        <dbReference type="EMBL" id="KAJ7755334.1"/>
    </source>
</evidence>
<name>A0AAD7J362_9AGAR</name>
<sequence>MKAFPPELVDITLDFLFDDVLTLIKCSQVCRTWVPTSRYHLWAMRIAHFGAGDTKTSRLVRLLSNPLSTLAPAVRRVCVGSIAQQRDLMSLMKKISPCLQVLQASKSLYLRTITWKDIDEFSRVAFLSKFSSLTELVLSNIQFGVFDDMASVLASFPALQRLYFVRVQWQGGLPYDPAKLNLTFPELRTLEIDYGCQSVVEWLRLSPPTFPRLSTFHLKLSDIPSAGIFSPDFAPSLVHVEIGFYRLYLDSLRHFHIDLSRNPALRNIHISHLQLNELGLSGADPLTNRVYVGWVPEVLASVASPAVQRLRLSIWVTTVSDIDLLDWASLKEIFQRSPFLALGKLVLDMYGKMYVKAERDRVEKRIHTALDGARATDLLEFRWH</sequence>
<evidence type="ECO:0008006" key="3">
    <source>
        <dbReference type="Google" id="ProtNLM"/>
    </source>
</evidence>
<protein>
    <recommendedName>
        <fullName evidence="3">F-box domain-containing protein</fullName>
    </recommendedName>
</protein>
<dbReference type="SUPFAM" id="SSF52047">
    <property type="entry name" value="RNI-like"/>
    <property type="match status" value="1"/>
</dbReference>
<comment type="caution">
    <text evidence="1">The sequence shown here is derived from an EMBL/GenBank/DDBJ whole genome shotgun (WGS) entry which is preliminary data.</text>
</comment>
<dbReference type="Proteomes" id="UP001215280">
    <property type="component" value="Unassembled WGS sequence"/>
</dbReference>